<dbReference type="Proteomes" id="UP001234297">
    <property type="component" value="Chromosome 9"/>
</dbReference>
<accession>A0ACC2KJA1</accession>
<evidence type="ECO:0000313" key="2">
    <source>
        <dbReference type="Proteomes" id="UP001234297"/>
    </source>
</evidence>
<organism evidence="1 2">
    <name type="scientific">Persea americana</name>
    <name type="common">Avocado</name>
    <dbReference type="NCBI Taxonomy" id="3435"/>
    <lineage>
        <taxon>Eukaryota</taxon>
        <taxon>Viridiplantae</taxon>
        <taxon>Streptophyta</taxon>
        <taxon>Embryophyta</taxon>
        <taxon>Tracheophyta</taxon>
        <taxon>Spermatophyta</taxon>
        <taxon>Magnoliopsida</taxon>
        <taxon>Magnoliidae</taxon>
        <taxon>Laurales</taxon>
        <taxon>Lauraceae</taxon>
        <taxon>Persea</taxon>
    </lineage>
</organism>
<evidence type="ECO:0000313" key="1">
    <source>
        <dbReference type="EMBL" id="KAJ8621181.1"/>
    </source>
</evidence>
<gene>
    <name evidence="1" type="ORF">MRB53_029710</name>
</gene>
<reference evidence="1 2" key="1">
    <citation type="journal article" date="2022" name="Hortic Res">
        <title>A haplotype resolved chromosomal level avocado genome allows analysis of novel avocado genes.</title>
        <authorList>
            <person name="Nath O."/>
            <person name="Fletcher S.J."/>
            <person name="Hayward A."/>
            <person name="Shaw L.M."/>
            <person name="Masouleh A.K."/>
            <person name="Furtado A."/>
            <person name="Henry R.J."/>
            <person name="Mitter N."/>
        </authorList>
    </citation>
    <scope>NUCLEOTIDE SEQUENCE [LARGE SCALE GENOMIC DNA]</scope>
    <source>
        <strain evidence="2">cv. Hass</strain>
    </source>
</reference>
<keyword evidence="2" id="KW-1185">Reference proteome</keyword>
<comment type="caution">
    <text evidence="1">The sequence shown here is derived from an EMBL/GenBank/DDBJ whole genome shotgun (WGS) entry which is preliminary data.</text>
</comment>
<name>A0ACC2KJA1_PERAE</name>
<sequence>MLALSPPCFSSFGFPSDDEMAGHEQLLYWAVDNSFMPSADTVTDLSGSFLQYSFQPQVPIADFNHSSPATGDDKLTVKKKYHNASERDRRMKMNVLYSSLRSMLPGIVPAKKLSIPATISLILKYIPELQKEVDGLMLRKEEMQLKMSRAFSRPGDVTVTPQENATSFPTVSARHIGDREVLIQICTTTWGSSPVSKALEKMEEEGFHLLHASSFTTAGNKVFYNLHLQVVDGQRMMECKMLREKLFCCMETMKDSVSCKQICLDIN</sequence>
<proteinExistence type="predicted"/>
<dbReference type="EMBL" id="CM056817">
    <property type="protein sequence ID" value="KAJ8621181.1"/>
    <property type="molecule type" value="Genomic_DNA"/>
</dbReference>
<protein>
    <submittedName>
        <fullName evidence="1">Uncharacterized protein</fullName>
    </submittedName>
</protein>